<gene>
    <name evidence="2" type="ORF">A3C20_02270</name>
</gene>
<dbReference type="EMBL" id="MFLL01000029">
    <property type="protein sequence ID" value="OGG68722.1"/>
    <property type="molecule type" value="Genomic_DNA"/>
</dbReference>
<keyword evidence="1" id="KW-0812">Transmembrane</keyword>
<organism evidence="2 3">
    <name type="scientific">Candidatus Kaiserbacteria bacterium RIFCSPHIGHO2_02_FULL_55_25</name>
    <dbReference type="NCBI Taxonomy" id="1798498"/>
    <lineage>
        <taxon>Bacteria</taxon>
        <taxon>Candidatus Kaiseribacteriota</taxon>
    </lineage>
</organism>
<keyword evidence="1" id="KW-0472">Membrane</keyword>
<comment type="caution">
    <text evidence="2">The sequence shown here is derived from an EMBL/GenBank/DDBJ whole genome shotgun (WGS) entry which is preliminary data.</text>
</comment>
<name>A0A1F6E6A6_9BACT</name>
<evidence type="ECO:0000256" key="1">
    <source>
        <dbReference type="SAM" id="Phobius"/>
    </source>
</evidence>
<reference evidence="2 3" key="1">
    <citation type="journal article" date="2016" name="Nat. Commun.">
        <title>Thousands of microbial genomes shed light on interconnected biogeochemical processes in an aquifer system.</title>
        <authorList>
            <person name="Anantharaman K."/>
            <person name="Brown C.T."/>
            <person name="Hug L.A."/>
            <person name="Sharon I."/>
            <person name="Castelle C.J."/>
            <person name="Probst A.J."/>
            <person name="Thomas B.C."/>
            <person name="Singh A."/>
            <person name="Wilkins M.J."/>
            <person name="Karaoz U."/>
            <person name="Brodie E.L."/>
            <person name="Williams K.H."/>
            <person name="Hubbard S.S."/>
            <person name="Banfield J.F."/>
        </authorList>
    </citation>
    <scope>NUCLEOTIDE SEQUENCE [LARGE SCALE GENOMIC DNA]</scope>
</reference>
<proteinExistence type="predicted"/>
<dbReference type="Proteomes" id="UP000176914">
    <property type="component" value="Unassembled WGS sequence"/>
</dbReference>
<evidence type="ECO:0000313" key="2">
    <source>
        <dbReference type="EMBL" id="OGG68722.1"/>
    </source>
</evidence>
<feature type="transmembrane region" description="Helical" evidence="1">
    <location>
        <begin position="7"/>
        <end position="30"/>
    </location>
</feature>
<dbReference type="AlphaFoldDB" id="A0A1F6E6A6"/>
<keyword evidence="1" id="KW-1133">Transmembrane helix</keyword>
<evidence type="ECO:0000313" key="3">
    <source>
        <dbReference type="Proteomes" id="UP000176914"/>
    </source>
</evidence>
<protein>
    <submittedName>
        <fullName evidence="2">Uncharacterized protein</fullName>
    </submittedName>
</protein>
<sequence>MKTRSTYIGWLSLGLALGLWGVVIYVALFIQAQAQMSATSTAQSEQQIDQAARTLRLSGIVSDTKDERARLDGLVQSDVVSVVDIIEAAGAAAHVSATVSDALPEGVFRELPGGPPLQAVAFVVQAQGSFSSLMKLVALFEHLPLVSSVVELDLERNAAANPKVASWHLTARIRVLTTAISS</sequence>
<accession>A0A1F6E6A6</accession>